<accession>A0A087UUW9</accession>
<sequence length="243" mass="27473">MKVPEDQAVLAYHAHKTETVSKRNLKKEHDYDSNSCCFDSEDTFSDTSFSTLSAGTEDGLFANLDDEDELQPSAESELLELNKILTDVDASLRTKIMSQVESLIAKYRKCLSVAVQGKKLYQMELEKIHYTQRGKLCKLQETNKYLKKEMRRLQNSTNVLVINNNEQSVESQNLRMTSVLANPHTEEKKKETVTDDKTESKLVNHPEQDDGVLVAEKQDTIVLVASPTLPKQSPNVEAEHLGK</sequence>
<gene>
    <name evidence="2" type="ORF">X975_11670</name>
</gene>
<name>A0A087UUW9_STEMI</name>
<dbReference type="OrthoDB" id="6437125at2759"/>
<feature type="non-terminal residue" evidence="2">
    <location>
        <position position="243"/>
    </location>
</feature>
<dbReference type="Proteomes" id="UP000054359">
    <property type="component" value="Unassembled WGS sequence"/>
</dbReference>
<evidence type="ECO:0000256" key="1">
    <source>
        <dbReference type="SAM" id="MobiDB-lite"/>
    </source>
</evidence>
<evidence type="ECO:0000313" key="3">
    <source>
        <dbReference type="Proteomes" id="UP000054359"/>
    </source>
</evidence>
<feature type="compositionally biased region" description="Basic and acidic residues" evidence="1">
    <location>
        <begin position="184"/>
        <end position="208"/>
    </location>
</feature>
<keyword evidence="3" id="KW-1185">Reference proteome</keyword>
<organism evidence="2 3">
    <name type="scientific">Stegodyphus mimosarum</name>
    <name type="common">African social velvet spider</name>
    <dbReference type="NCBI Taxonomy" id="407821"/>
    <lineage>
        <taxon>Eukaryota</taxon>
        <taxon>Metazoa</taxon>
        <taxon>Ecdysozoa</taxon>
        <taxon>Arthropoda</taxon>
        <taxon>Chelicerata</taxon>
        <taxon>Arachnida</taxon>
        <taxon>Araneae</taxon>
        <taxon>Araneomorphae</taxon>
        <taxon>Entelegynae</taxon>
        <taxon>Eresoidea</taxon>
        <taxon>Eresidae</taxon>
        <taxon>Stegodyphus</taxon>
    </lineage>
</organism>
<evidence type="ECO:0000313" key="2">
    <source>
        <dbReference type="EMBL" id="KFM81158.1"/>
    </source>
</evidence>
<reference evidence="2 3" key="1">
    <citation type="submission" date="2013-11" db="EMBL/GenBank/DDBJ databases">
        <title>Genome sequencing of Stegodyphus mimosarum.</title>
        <authorList>
            <person name="Bechsgaard J."/>
        </authorList>
    </citation>
    <scope>NUCLEOTIDE SEQUENCE [LARGE SCALE GENOMIC DNA]</scope>
</reference>
<dbReference type="AlphaFoldDB" id="A0A087UUW9"/>
<proteinExistence type="predicted"/>
<feature type="region of interest" description="Disordered" evidence="1">
    <location>
        <begin position="183"/>
        <end position="210"/>
    </location>
</feature>
<protein>
    <submittedName>
        <fullName evidence="2">Uncharacterized protein</fullName>
    </submittedName>
</protein>
<dbReference type="EMBL" id="KK121764">
    <property type="protein sequence ID" value="KFM81158.1"/>
    <property type="molecule type" value="Genomic_DNA"/>
</dbReference>